<dbReference type="PANTHER" id="PTHR32071">
    <property type="entry name" value="TRANSCRIPTIONAL REGULATORY PROTEIN"/>
    <property type="match status" value="1"/>
</dbReference>
<keyword evidence="3" id="KW-0805">Transcription regulation</keyword>
<dbReference type="Gene3D" id="1.10.10.60">
    <property type="entry name" value="Homeodomain-like"/>
    <property type="match status" value="1"/>
</dbReference>
<evidence type="ECO:0000256" key="1">
    <source>
        <dbReference type="ARBA" id="ARBA00022741"/>
    </source>
</evidence>
<organism evidence="8 9">
    <name type="scientific">Eiseniibacteriota bacterium</name>
    <dbReference type="NCBI Taxonomy" id="2212470"/>
    <lineage>
        <taxon>Bacteria</taxon>
        <taxon>Candidatus Eiseniibacteriota</taxon>
    </lineage>
</organism>
<feature type="region of interest" description="Disordered" evidence="6">
    <location>
        <begin position="640"/>
        <end position="666"/>
    </location>
</feature>
<proteinExistence type="predicted"/>
<evidence type="ECO:0000313" key="8">
    <source>
        <dbReference type="EMBL" id="NOT34263.1"/>
    </source>
</evidence>
<evidence type="ECO:0000259" key="7">
    <source>
        <dbReference type="PROSITE" id="PS50045"/>
    </source>
</evidence>
<keyword evidence="4" id="KW-0238">DNA-binding</keyword>
<keyword evidence="5" id="KW-0804">Transcription</keyword>
<feature type="domain" description="Sigma-54 factor interaction" evidence="7">
    <location>
        <begin position="336"/>
        <end position="566"/>
    </location>
</feature>
<dbReference type="CDD" id="cd00009">
    <property type="entry name" value="AAA"/>
    <property type="match status" value="1"/>
</dbReference>
<dbReference type="Gene3D" id="3.30.450.40">
    <property type="match status" value="1"/>
</dbReference>
<dbReference type="GO" id="GO:0005524">
    <property type="term" value="F:ATP binding"/>
    <property type="evidence" value="ECO:0007669"/>
    <property type="project" value="UniProtKB-KW"/>
</dbReference>
<dbReference type="SUPFAM" id="SSF46689">
    <property type="entry name" value="Homeodomain-like"/>
    <property type="match status" value="1"/>
</dbReference>
<keyword evidence="1" id="KW-0547">Nucleotide-binding</keyword>
<dbReference type="AlphaFoldDB" id="A0A849SKN4"/>
<dbReference type="InterPro" id="IPR029016">
    <property type="entry name" value="GAF-like_dom_sf"/>
</dbReference>
<dbReference type="InterPro" id="IPR002078">
    <property type="entry name" value="Sigma_54_int"/>
</dbReference>
<dbReference type="SMART" id="SM00382">
    <property type="entry name" value="AAA"/>
    <property type="match status" value="1"/>
</dbReference>
<dbReference type="InterPro" id="IPR058031">
    <property type="entry name" value="AAA_lid_NorR"/>
</dbReference>
<evidence type="ECO:0000313" key="9">
    <source>
        <dbReference type="Proteomes" id="UP000580839"/>
    </source>
</evidence>
<dbReference type="GO" id="GO:0043565">
    <property type="term" value="F:sequence-specific DNA binding"/>
    <property type="evidence" value="ECO:0007669"/>
    <property type="project" value="InterPro"/>
</dbReference>
<evidence type="ECO:0000256" key="4">
    <source>
        <dbReference type="ARBA" id="ARBA00023125"/>
    </source>
</evidence>
<keyword evidence="2" id="KW-0067">ATP-binding</keyword>
<gene>
    <name evidence="8" type="ORF">HOP12_08860</name>
</gene>
<protein>
    <submittedName>
        <fullName evidence="8">Sigma-54-dependent Fis family transcriptional regulator</fullName>
    </submittedName>
</protein>
<evidence type="ECO:0000256" key="3">
    <source>
        <dbReference type="ARBA" id="ARBA00023015"/>
    </source>
</evidence>
<evidence type="ECO:0000256" key="5">
    <source>
        <dbReference type="ARBA" id="ARBA00023163"/>
    </source>
</evidence>
<dbReference type="InterPro" id="IPR009057">
    <property type="entry name" value="Homeodomain-like_sf"/>
</dbReference>
<dbReference type="InterPro" id="IPR003593">
    <property type="entry name" value="AAA+_ATPase"/>
</dbReference>
<reference evidence="8 9" key="1">
    <citation type="submission" date="2020-04" db="EMBL/GenBank/DDBJ databases">
        <title>Metagenomic profiling of ammonia- and methane-oxidizing microorganisms in a Dutch drinking water treatment plant.</title>
        <authorList>
            <person name="Poghosyan L."/>
            <person name="Leucker S."/>
        </authorList>
    </citation>
    <scope>NUCLEOTIDE SEQUENCE [LARGE SCALE GENOMIC DNA]</scope>
    <source>
        <strain evidence="8">S-RSF-IL-03</strain>
    </source>
</reference>
<accession>A0A849SKN4</accession>
<dbReference type="Pfam" id="PF00158">
    <property type="entry name" value="Sigma54_activat"/>
    <property type="match status" value="1"/>
</dbReference>
<dbReference type="Gene3D" id="1.10.8.60">
    <property type="match status" value="1"/>
</dbReference>
<dbReference type="InterPro" id="IPR027417">
    <property type="entry name" value="P-loop_NTPase"/>
</dbReference>
<dbReference type="InterPro" id="IPR002197">
    <property type="entry name" value="HTH_Fis"/>
</dbReference>
<evidence type="ECO:0000256" key="6">
    <source>
        <dbReference type="SAM" id="MobiDB-lite"/>
    </source>
</evidence>
<dbReference type="GO" id="GO:0006355">
    <property type="term" value="P:regulation of DNA-templated transcription"/>
    <property type="evidence" value="ECO:0007669"/>
    <property type="project" value="InterPro"/>
</dbReference>
<evidence type="ECO:0000256" key="2">
    <source>
        <dbReference type="ARBA" id="ARBA00022840"/>
    </source>
</evidence>
<dbReference type="Proteomes" id="UP000580839">
    <property type="component" value="Unassembled WGS sequence"/>
</dbReference>
<dbReference type="Gene3D" id="3.40.50.300">
    <property type="entry name" value="P-loop containing nucleotide triphosphate hydrolases"/>
    <property type="match status" value="1"/>
</dbReference>
<dbReference type="PRINTS" id="PR01590">
    <property type="entry name" value="HTHFIS"/>
</dbReference>
<dbReference type="Pfam" id="PF25601">
    <property type="entry name" value="AAA_lid_14"/>
    <property type="match status" value="1"/>
</dbReference>
<dbReference type="InterPro" id="IPR003018">
    <property type="entry name" value="GAF"/>
</dbReference>
<dbReference type="PROSITE" id="PS50045">
    <property type="entry name" value="SIGMA54_INTERACT_4"/>
    <property type="match status" value="1"/>
</dbReference>
<dbReference type="FunFam" id="3.40.50.300:FF:000006">
    <property type="entry name" value="DNA-binding transcriptional regulator NtrC"/>
    <property type="match status" value="1"/>
</dbReference>
<dbReference type="PANTHER" id="PTHR32071:SF81">
    <property type="entry name" value="PROPIONATE CATABOLISM OPERON REGULATORY PROTEIN"/>
    <property type="match status" value="1"/>
</dbReference>
<dbReference type="Pfam" id="PF01590">
    <property type="entry name" value="GAF"/>
    <property type="match status" value="1"/>
</dbReference>
<name>A0A849SKN4_UNCEI</name>
<dbReference type="SUPFAM" id="SSF52540">
    <property type="entry name" value="P-loop containing nucleoside triphosphate hydrolases"/>
    <property type="match status" value="1"/>
</dbReference>
<sequence>MKNSTDSPSAATEQIWTRFLSGRCSGDEIENSPILRRWDRSVRLGATAEGLAEPVVVPDSQRLVALEPLKPLLTADAPFEAFASSLANAGFCGILSSADGVVLARRIAEPFSNRMTEARLIEGALWNEASRGTNGIGTAVAEHLPVAVVGFEHFEKRNHVLCCYAAPIRDVRGRVVGVLDATGPARDASEFAFASVQAAAAAMESVLRARAYDASISGGLFALEALLAKLPHAALLIETTGRVRRANEPLLRLLPRRDEPQELALLSWDGLVPTASPRLRESDAALPSWLRGVRLEVEPVSGPDGAIAAIVHLLDRPPARTSARGRAVVSQAFAAIVGSDPALMAAREHAERFARSGLPILLQAETGTGKELFARAIHAGSRRAHGPFVPVNCGSLTGTLLESELFGYSPGAFTGAAGGGRMGKLAAADQGTLFMDEVAELSPTAQAMLLRFLDDGTYYRVGEAEERHSDVRLIAATCRDLTPMLADGRFRSDLFYRLRGVTIGLPALRERSDRRELTEAILAGFARRNEQTHALAVSPAAARWVDHHSWPGNVRELRSALEYAAVLAEGASRIERWHLPIEAEPARAGELEGLRTAAERSALQRALDRANGNMSDAARQLGVARSTLYRMLDRFGLRRTDELPRLETEPAPAEAPAPGPLTNLSA</sequence>
<dbReference type="EMBL" id="JABFRW010000103">
    <property type="protein sequence ID" value="NOT34263.1"/>
    <property type="molecule type" value="Genomic_DNA"/>
</dbReference>
<comment type="caution">
    <text evidence="8">The sequence shown here is derived from an EMBL/GenBank/DDBJ whole genome shotgun (WGS) entry which is preliminary data.</text>
</comment>
<dbReference type="Pfam" id="PF02954">
    <property type="entry name" value="HTH_8"/>
    <property type="match status" value="1"/>
</dbReference>